<evidence type="ECO:0008006" key="5">
    <source>
        <dbReference type="Google" id="ProtNLM"/>
    </source>
</evidence>
<protein>
    <recommendedName>
        <fullName evidence="5">Pentacotripeptide-repeat region of PRORP domain-containing protein</fullName>
    </recommendedName>
</protein>
<evidence type="ECO:0000256" key="3">
    <source>
        <dbReference type="PROSITE-ProRule" id="PRU00708"/>
    </source>
</evidence>
<evidence type="ECO:0000313" key="4">
    <source>
        <dbReference type="EMBL" id="VDC81895.1"/>
    </source>
</evidence>
<organism evidence="4">
    <name type="scientific">Brassica campestris</name>
    <name type="common">Field mustard</name>
    <dbReference type="NCBI Taxonomy" id="3711"/>
    <lineage>
        <taxon>Eukaryota</taxon>
        <taxon>Viridiplantae</taxon>
        <taxon>Streptophyta</taxon>
        <taxon>Embryophyta</taxon>
        <taxon>Tracheophyta</taxon>
        <taxon>Spermatophyta</taxon>
        <taxon>Magnoliopsida</taxon>
        <taxon>eudicotyledons</taxon>
        <taxon>Gunneridae</taxon>
        <taxon>Pentapetalae</taxon>
        <taxon>rosids</taxon>
        <taxon>malvids</taxon>
        <taxon>Brassicales</taxon>
        <taxon>Brassicaceae</taxon>
        <taxon>Brassiceae</taxon>
        <taxon>Brassica</taxon>
    </lineage>
</organism>
<gene>
    <name evidence="4" type="ORF">BRAA03T13113Z</name>
</gene>
<name>A0A3P5ZYK6_BRACM</name>
<comment type="similarity">
    <text evidence="1">Belongs to the PPR family. P subfamily.</text>
</comment>
<feature type="repeat" description="PPR" evidence="3">
    <location>
        <begin position="9"/>
        <end position="43"/>
    </location>
</feature>
<reference evidence="4" key="1">
    <citation type="submission" date="2018-11" db="EMBL/GenBank/DDBJ databases">
        <authorList>
            <consortium name="Genoscope - CEA"/>
            <person name="William W."/>
        </authorList>
    </citation>
    <scope>NUCLEOTIDE SEQUENCE</scope>
</reference>
<sequence length="68" mass="7423">MKNQGSGPNVYAYNALMSGMVKAGIINEAKTLLRKMKENGCSPDVNSHNIILNVFARTGALRRAIEML</sequence>
<dbReference type="PANTHER" id="PTHR47933">
    <property type="entry name" value="PENTATRICOPEPTIDE REPEAT-CONTAINING PROTEIN 1, MITOCHONDRIAL"/>
    <property type="match status" value="1"/>
</dbReference>
<dbReference type="EMBL" id="LR031572">
    <property type="protein sequence ID" value="VDC81895.1"/>
    <property type="molecule type" value="Genomic_DNA"/>
</dbReference>
<dbReference type="InterPro" id="IPR051240">
    <property type="entry name" value="Mito_RNA-Proc/Resp"/>
</dbReference>
<dbReference type="InterPro" id="IPR011990">
    <property type="entry name" value="TPR-like_helical_dom_sf"/>
</dbReference>
<dbReference type="InterPro" id="IPR002885">
    <property type="entry name" value="PPR_rpt"/>
</dbReference>
<keyword evidence="2" id="KW-0677">Repeat</keyword>
<evidence type="ECO:0000256" key="1">
    <source>
        <dbReference type="ARBA" id="ARBA00007626"/>
    </source>
</evidence>
<dbReference type="NCBIfam" id="TIGR00756">
    <property type="entry name" value="PPR"/>
    <property type="match status" value="1"/>
</dbReference>
<proteinExistence type="inferred from homology"/>
<dbReference type="Gene3D" id="1.25.40.10">
    <property type="entry name" value="Tetratricopeptide repeat domain"/>
    <property type="match status" value="1"/>
</dbReference>
<dbReference type="Pfam" id="PF13041">
    <property type="entry name" value="PPR_2"/>
    <property type="match status" value="1"/>
</dbReference>
<dbReference type="PANTHER" id="PTHR47933:SF70">
    <property type="entry name" value="PROTON GRADIENT REGULATION3-LIKE PROTEIN"/>
    <property type="match status" value="1"/>
</dbReference>
<dbReference type="PROSITE" id="PS51375">
    <property type="entry name" value="PPR"/>
    <property type="match status" value="1"/>
</dbReference>
<accession>A0A3P5ZYK6</accession>
<evidence type="ECO:0000256" key="2">
    <source>
        <dbReference type="ARBA" id="ARBA00022737"/>
    </source>
</evidence>
<dbReference type="AlphaFoldDB" id="A0A3P5ZYK6"/>